<gene>
    <name evidence="1" type="ORF">PL2TA16_00807</name>
</gene>
<evidence type="ECO:0000313" key="2">
    <source>
        <dbReference type="Proteomes" id="UP000017820"/>
    </source>
</evidence>
<dbReference type="AlphaFoldDB" id="V4JIW7"/>
<evidence type="ECO:0000313" key="1">
    <source>
        <dbReference type="EMBL" id="ESP94807.1"/>
    </source>
</evidence>
<proteinExistence type="predicted"/>
<sequence>MLLLELFYTMGQELNLTATHCIGHSFNLNESFSWDFSCIIVFGEVPCDMQVLKSSCSVLEPDENTCGNTLHSGLGTLFTTNLCELQTF</sequence>
<dbReference type="EMBL" id="AUSV01000013">
    <property type="protein sequence ID" value="ESP94807.1"/>
    <property type="molecule type" value="Genomic_DNA"/>
</dbReference>
<organism evidence="1 2">
    <name type="scientific">Pseudoalteromonas luteoviolacea (strain 2ta16)</name>
    <dbReference type="NCBI Taxonomy" id="1353533"/>
    <lineage>
        <taxon>Bacteria</taxon>
        <taxon>Pseudomonadati</taxon>
        <taxon>Pseudomonadota</taxon>
        <taxon>Gammaproteobacteria</taxon>
        <taxon>Alteromonadales</taxon>
        <taxon>Pseudoalteromonadaceae</taxon>
        <taxon>Pseudoalteromonas</taxon>
    </lineage>
</organism>
<accession>V4JIW7</accession>
<dbReference type="Proteomes" id="UP000017820">
    <property type="component" value="Unassembled WGS sequence"/>
</dbReference>
<comment type="caution">
    <text evidence="1">The sequence shown here is derived from an EMBL/GenBank/DDBJ whole genome shotgun (WGS) entry which is preliminary data.</text>
</comment>
<name>V4JIW7_PSEL2</name>
<protein>
    <submittedName>
        <fullName evidence="1">Uncharacterized protein</fullName>
    </submittedName>
</protein>
<reference evidence="1 2" key="1">
    <citation type="submission" date="2013-07" db="EMBL/GenBank/DDBJ databases">
        <title>Draft genome sequence of Pseudoalteromonas luteoviolacea 2ta16.</title>
        <authorList>
            <person name="Allen E.E."/>
            <person name="Azam F."/>
            <person name="Podell S."/>
        </authorList>
    </citation>
    <scope>NUCLEOTIDE SEQUENCE [LARGE SCALE GENOMIC DNA]</scope>
    <source>
        <strain evidence="1 2">2ta16</strain>
    </source>
</reference>